<dbReference type="EMBL" id="CP097502">
    <property type="protein sequence ID" value="URD77111.1"/>
    <property type="molecule type" value="Genomic_DNA"/>
</dbReference>
<organism evidence="1 2">
    <name type="scientific">Musa troglodytarum</name>
    <name type="common">fe'i banana</name>
    <dbReference type="NCBI Taxonomy" id="320322"/>
    <lineage>
        <taxon>Eukaryota</taxon>
        <taxon>Viridiplantae</taxon>
        <taxon>Streptophyta</taxon>
        <taxon>Embryophyta</taxon>
        <taxon>Tracheophyta</taxon>
        <taxon>Spermatophyta</taxon>
        <taxon>Magnoliopsida</taxon>
        <taxon>Liliopsida</taxon>
        <taxon>Zingiberales</taxon>
        <taxon>Musaceae</taxon>
        <taxon>Musa</taxon>
    </lineage>
</organism>
<gene>
    <name evidence="1" type="ORF">MUK42_08106</name>
</gene>
<proteinExistence type="predicted"/>
<name>A0A9E7EHA4_9LILI</name>
<evidence type="ECO:0000313" key="2">
    <source>
        <dbReference type="Proteomes" id="UP001055439"/>
    </source>
</evidence>
<dbReference type="AlphaFoldDB" id="A0A9E7EHA4"/>
<dbReference type="Proteomes" id="UP001055439">
    <property type="component" value="Chromosome 1"/>
</dbReference>
<evidence type="ECO:0000313" key="1">
    <source>
        <dbReference type="EMBL" id="URD77111.1"/>
    </source>
</evidence>
<protein>
    <submittedName>
        <fullName evidence="1">Uncharacterized protein</fullName>
    </submittedName>
</protein>
<reference evidence="1" key="1">
    <citation type="submission" date="2022-05" db="EMBL/GenBank/DDBJ databases">
        <title>The Musa troglodytarum L. genome provides insights into the mechanism of non-climacteric behaviour and enrichment of carotenoids.</title>
        <authorList>
            <person name="Wang J."/>
        </authorList>
    </citation>
    <scope>NUCLEOTIDE SEQUENCE</scope>
    <source>
        <tissue evidence="1">Leaf</tissue>
    </source>
</reference>
<sequence>MEANRISPAQLNMHVFACDKLCLVFESVAHSKLPIGSGHSLPSCQNEYILLSVMVPSKPNSLTDVQLHFPLISFVVASRRSDCCYASKRSSLLFNEISERLQQVPSAVD</sequence>
<keyword evidence="2" id="KW-1185">Reference proteome</keyword>
<accession>A0A9E7EHA4</accession>